<reference evidence="9 10" key="1">
    <citation type="journal article" date="2024" name="Appl. Microbiol. Biotechnol.">
        <title>Biosynthetic gene clusters with biotechnological applications in novel Antarctic isolates from Actinomycetota.</title>
        <authorList>
            <person name="Bruna P."/>
            <person name="Nunez-Montero K."/>
            <person name="Contreras M.J."/>
            <person name="Leal K."/>
            <person name="Garcia M."/>
            <person name="Abanto M."/>
            <person name="Barrientos L."/>
        </authorList>
    </citation>
    <scope>NUCLEOTIDE SEQUENCE [LARGE SCALE GENOMIC DNA]</scope>
    <source>
        <strain evidence="9 10">Se16.17</strain>
    </source>
</reference>
<feature type="transmembrane region" description="Helical" evidence="7">
    <location>
        <begin position="94"/>
        <end position="119"/>
    </location>
</feature>
<evidence type="ECO:0000256" key="1">
    <source>
        <dbReference type="ARBA" id="ARBA00004651"/>
    </source>
</evidence>
<dbReference type="SUPFAM" id="SSF161098">
    <property type="entry name" value="MetI-like"/>
    <property type="match status" value="1"/>
</dbReference>
<dbReference type="PROSITE" id="PS50928">
    <property type="entry name" value="ABC_TM1"/>
    <property type="match status" value="1"/>
</dbReference>
<keyword evidence="6 7" id="KW-0472">Membrane</keyword>
<comment type="caution">
    <text evidence="9">The sequence shown here is derived from an EMBL/GenBank/DDBJ whole genome shotgun (WGS) entry which is preliminary data.</text>
</comment>
<feature type="transmembrane region" description="Helical" evidence="7">
    <location>
        <begin position="225"/>
        <end position="243"/>
    </location>
</feature>
<gene>
    <name evidence="9" type="ORF">V3C41_03480</name>
</gene>
<keyword evidence="2 7" id="KW-0813">Transport</keyword>
<keyword evidence="10" id="KW-1185">Reference proteome</keyword>
<evidence type="ECO:0000256" key="5">
    <source>
        <dbReference type="ARBA" id="ARBA00022989"/>
    </source>
</evidence>
<dbReference type="InterPro" id="IPR051393">
    <property type="entry name" value="ABC_transporter_permease"/>
</dbReference>
<dbReference type="InterPro" id="IPR035906">
    <property type="entry name" value="MetI-like_sf"/>
</dbReference>
<dbReference type="Proteomes" id="UP001448614">
    <property type="component" value="Unassembled WGS sequence"/>
</dbReference>
<evidence type="ECO:0000313" key="10">
    <source>
        <dbReference type="Proteomes" id="UP001448614"/>
    </source>
</evidence>
<dbReference type="InterPro" id="IPR000515">
    <property type="entry name" value="MetI-like"/>
</dbReference>
<dbReference type="Gene3D" id="1.10.3720.10">
    <property type="entry name" value="MetI-like"/>
    <property type="match status" value="1"/>
</dbReference>
<organism evidence="9 10">
    <name type="scientific">Paenarthrobacter nicotinovorans</name>
    <name type="common">Arthrobacter nicotinovorans</name>
    <dbReference type="NCBI Taxonomy" id="29320"/>
    <lineage>
        <taxon>Bacteria</taxon>
        <taxon>Bacillati</taxon>
        <taxon>Actinomycetota</taxon>
        <taxon>Actinomycetes</taxon>
        <taxon>Micrococcales</taxon>
        <taxon>Micrococcaceae</taxon>
        <taxon>Paenarthrobacter</taxon>
    </lineage>
</organism>
<keyword evidence="4 7" id="KW-0812">Transmembrane</keyword>
<keyword evidence="5 7" id="KW-1133">Transmembrane helix</keyword>
<dbReference type="EMBL" id="JBBMFV010000004">
    <property type="protein sequence ID" value="MEO3940127.1"/>
    <property type="molecule type" value="Genomic_DNA"/>
</dbReference>
<proteinExistence type="inferred from homology"/>
<evidence type="ECO:0000313" key="9">
    <source>
        <dbReference type="EMBL" id="MEO3940127.1"/>
    </source>
</evidence>
<evidence type="ECO:0000256" key="4">
    <source>
        <dbReference type="ARBA" id="ARBA00022692"/>
    </source>
</evidence>
<dbReference type="PANTHER" id="PTHR30193:SF37">
    <property type="entry name" value="INNER MEMBRANE ABC TRANSPORTER PERMEASE PROTEIN YCJO"/>
    <property type="match status" value="1"/>
</dbReference>
<dbReference type="CDD" id="cd06261">
    <property type="entry name" value="TM_PBP2"/>
    <property type="match status" value="1"/>
</dbReference>
<evidence type="ECO:0000256" key="3">
    <source>
        <dbReference type="ARBA" id="ARBA00022475"/>
    </source>
</evidence>
<dbReference type="PANTHER" id="PTHR30193">
    <property type="entry name" value="ABC TRANSPORTER PERMEASE PROTEIN"/>
    <property type="match status" value="1"/>
</dbReference>
<accession>A0ABV0GNL6</accession>
<feature type="transmembrane region" description="Helical" evidence="7">
    <location>
        <begin position="294"/>
        <end position="312"/>
    </location>
</feature>
<dbReference type="Pfam" id="PF00528">
    <property type="entry name" value="BPD_transp_1"/>
    <property type="match status" value="1"/>
</dbReference>
<sequence length="319" mass="33988">MTLESTAIRASDLGKPRRLKGPRLATRRGRRRQLWPVLALLPALVFVIAFDYWPLLRTLYMSAQGTNIFGQPTGFVGLANYASMFVSTDFRHTLWVTLVFTIGSVAAKLIIGLAIALPLAQRLRGTGFLRAAVLVPMAVSVAVAGLIFKAIYQPQLGAGDRIAAFFGGGEVGWLTSPDVAMVSVIALDAWTGIGFTVLLLLAALDGVSEDVMEAAGLDGAGPVRKAWHMTLPLISPTLFFIVVTQSISGLREFTAIQILTGGGPANATHTLVIDIYRTAFGGGTADYGASSARGVVLLLIILAISVVQFRVLEKKVTYS</sequence>
<evidence type="ECO:0000256" key="2">
    <source>
        <dbReference type="ARBA" id="ARBA00022448"/>
    </source>
</evidence>
<feature type="transmembrane region" description="Helical" evidence="7">
    <location>
        <begin position="179"/>
        <end position="204"/>
    </location>
</feature>
<protein>
    <submittedName>
        <fullName evidence="9">Sugar ABC transporter permease</fullName>
    </submittedName>
</protein>
<evidence type="ECO:0000256" key="7">
    <source>
        <dbReference type="RuleBase" id="RU363032"/>
    </source>
</evidence>
<feature type="domain" description="ABC transmembrane type-1" evidence="8">
    <location>
        <begin position="94"/>
        <end position="308"/>
    </location>
</feature>
<comment type="subcellular location">
    <subcellularLocation>
        <location evidence="1 7">Cell membrane</location>
        <topology evidence="1 7">Multi-pass membrane protein</topology>
    </subcellularLocation>
</comment>
<evidence type="ECO:0000259" key="8">
    <source>
        <dbReference type="PROSITE" id="PS50928"/>
    </source>
</evidence>
<name>A0ABV0GNL6_PAENI</name>
<feature type="transmembrane region" description="Helical" evidence="7">
    <location>
        <begin position="34"/>
        <end position="53"/>
    </location>
</feature>
<keyword evidence="3" id="KW-1003">Cell membrane</keyword>
<comment type="similarity">
    <text evidence="7">Belongs to the binding-protein-dependent transport system permease family.</text>
</comment>
<feature type="transmembrane region" description="Helical" evidence="7">
    <location>
        <begin position="131"/>
        <end position="152"/>
    </location>
</feature>
<dbReference type="RefSeq" id="WP_026547042.1">
    <property type="nucleotide sequence ID" value="NZ_JBBMFV010000004.1"/>
</dbReference>
<evidence type="ECO:0000256" key="6">
    <source>
        <dbReference type="ARBA" id="ARBA00023136"/>
    </source>
</evidence>